<proteinExistence type="predicted"/>
<keyword evidence="2" id="KW-1185">Reference proteome</keyword>
<gene>
    <name evidence="1" type="ORF">AAFH96_31260</name>
</gene>
<name>A0ABV5CZV6_9ACTN</name>
<reference evidence="1 2" key="1">
    <citation type="submission" date="2024-04" db="EMBL/GenBank/DDBJ databases">
        <title>Polymorphospora sp. isolated from Baiyangdian Lake in Xiong'an New Area.</title>
        <authorList>
            <person name="Zhang X."/>
            <person name="Liu J."/>
        </authorList>
    </citation>
    <scope>NUCLEOTIDE SEQUENCE [LARGE SCALE GENOMIC DNA]</scope>
    <source>
        <strain evidence="1 2">2-325</strain>
    </source>
</reference>
<accession>A0ABV5CZV6</accession>
<organism evidence="1 2">
    <name type="scientific">Polymorphospora lycopeni</name>
    <dbReference type="NCBI Taxonomy" id="3140240"/>
    <lineage>
        <taxon>Bacteria</taxon>
        <taxon>Bacillati</taxon>
        <taxon>Actinomycetota</taxon>
        <taxon>Actinomycetes</taxon>
        <taxon>Micromonosporales</taxon>
        <taxon>Micromonosporaceae</taxon>
        <taxon>Polymorphospora</taxon>
    </lineage>
</organism>
<dbReference type="EMBL" id="JBCGDC010000150">
    <property type="protein sequence ID" value="MFB6397537.1"/>
    <property type="molecule type" value="Genomic_DNA"/>
</dbReference>
<evidence type="ECO:0000313" key="1">
    <source>
        <dbReference type="EMBL" id="MFB6397537.1"/>
    </source>
</evidence>
<sequence>MGEALSADEKMTLKTAAFGAVFLVSNADPGLRALVRESYAASGVIVETGGLVREALTTGGLPDLRGESPTELATAVLPALEESVALLADRAPDELANFRTAVIKTAEQAAAAVSGVSPAEAEMLDRIRAALGVIG</sequence>
<dbReference type="RefSeq" id="WP_375736601.1">
    <property type="nucleotide sequence ID" value="NZ_JBCGDC010000150.1"/>
</dbReference>
<protein>
    <submittedName>
        <fullName evidence="1">Uncharacterized protein</fullName>
    </submittedName>
</protein>
<evidence type="ECO:0000313" key="2">
    <source>
        <dbReference type="Proteomes" id="UP001582793"/>
    </source>
</evidence>
<dbReference type="Proteomes" id="UP001582793">
    <property type="component" value="Unassembled WGS sequence"/>
</dbReference>
<comment type="caution">
    <text evidence="1">The sequence shown here is derived from an EMBL/GenBank/DDBJ whole genome shotgun (WGS) entry which is preliminary data.</text>
</comment>